<keyword evidence="1" id="KW-1133">Transmembrane helix</keyword>
<dbReference type="VEuPathDB" id="FungiDB:RhiirA1_467528"/>
<dbReference type="VEuPathDB" id="FungiDB:FUN_011139"/>
<proteinExistence type="predicted"/>
<feature type="transmembrane region" description="Helical" evidence="1">
    <location>
        <begin position="226"/>
        <end position="246"/>
    </location>
</feature>
<dbReference type="Proteomes" id="UP000234323">
    <property type="component" value="Unassembled WGS sequence"/>
</dbReference>
<dbReference type="VEuPathDB" id="FungiDB:RhiirFUN_010056"/>
<keyword evidence="1" id="KW-0472">Membrane</keyword>
<name>A0A2I1H5T1_9GLOM</name>
<dbReference type="AlphaFoldDB" id="A0A2I1H5T1"/>
<keyword evidence="1" id="KW-0812">Transmembrane</keyword>
<organism evidence="2 3">
    <name type="scientific">Rhizophagus irregularis</name>
    <dbReference type="NCBI Taxonomy" id="588596"/>
    <lineage>
        <taxon>Eukaryota</taxon>
        <taxon>Fungi</taxon>
        <taxon>Fungi incertae sedis</taxon>
        <taxon>Mucoromycota</taxon>
        <taxon>Glomeromycotina</taxon>
        <taxon>Glomeromycetes</taxon>
        <taxon>Glomerales</taxon>
        <taxon>Glomeraceae</taxon>
        <taxon>Rhizophagus</taxon>
    </lineage>
</organism>
<reference evidence="2 3" key="1">
    <citation type="submission" date="2015-10" db="EMBL/GenBank/DDBJ databases">
        <title>Genome analyses suggest a sexual origin of heterokaryosis in a supposedly ancient asexual fungus.</title>
        <authorList>
            <person name="Ropars J."/>
            <person name="Sedzielewska K."/>
            <person name="Noel J."/>
            <person name="Charron P."/>
            <person name="Farinelli L."/>
            <person name="Marton T."/>
            <person name="Kruger M."/>
            <person name="Pelin A."/>
            <person name="Brachmann A."/>
            <person name="Corradi N."/>
        </authorList>
    </citation>
    <scope>NUCLEOTIDE SEQUENCE [LARGE SCALE GENOMIC DNA]</scope>
    <source>
        <strain evidence="2 3">A4</strain>
    </source>
</reference>
<protein>
    <submittedName>
        <fullName evidence="2">Uncharacterized protein</fullName>
    </submittedName>
</protein>
<evidence type="ECO:0000256" key="1">
    <source>
        <dbReference type="SAM" id="Phobius"/>
    </source>
</evidence>
<evidence type="ECO:0000313" key="2">
    <source>
        <dbReference type="EMBL" id="PKY54242.1"/>
    </source>
</evidence>
<dbReference type="VEuPathDB" id="FungiDB:RhiirA1_476107"/>
<keyword evidence="3" id="KW-1185">Reference proteome</keyword>
<sequence>MVDETRKLKAKYIDQNYERNNIHMNLFDEGEKNSKNSLITWNNNKGIVIFAKDKKKSQSKRYRRIGYHMIISNEEEDDSPYLVIVKENEESRIVKKRNEERGINPYESMRNIKMKNEILKKYVIEDERDQNYNKRIEMINEMIKADQGFIDILKNSIIETDAKNKRRKSVYLIIECLKKKIKISEKGIKFIEYLVIWVLRDRDFNETNEIRFSAKFVTTKEDEFKVLIRSLIICMILIVKGSNILLGIDEKVRRCLENFKCKNLLNYEMH</sequence>
<gene>
    <name evidence="2" type="ORF">RhiirA4_472927</name>
</gene>
<comment type="caution">
    <text evidence="2">The sequence shown here is derived from an EMBL/GenBank/DDBJ whole genome shotgun (WGS) entry which is preliminary data.</text>
</comment>
<evidence type="ECO:0000313" key="3">
    <source>
        <dbReference type="Proteomes" id="UP000234323"/>
    </source>
</evidence>
<dbReference type="EMBL" id="LLXI01001561">
    <property type="protein sequence ID" value="PKY54242.1"/>
    <property type="molecule type" value="Genomic_DNA"/>
</dbReference>
<accession>A0A2I1H5T1</accession>